<dbReference type="PANTHER" id="PTHR30537">
    <property type="entry name" value="HTH-TYPE TRANSCRIPTIONAL REGULATOR"/>
    <property type="match status" value="1"/>
</dbReference>
<dbReference type="SUPFAM" id="SSF46785">
    <property type="entry name" value="Winged helix' DNA-binding domain"/>
    <property type="match status" value="1"/>
</dbReference>
<dbReference type="Gene3D" id="3.40.190.290">
    <property type="match status" value="1"/>
</dbReference>
<evidence type="ECO:0000256" key="2">
    <source>
        <dbReference type="ARBA" id="ARBA00023015"/>
    </source>
</evidence>
<protein>
    <submittedName>
        <fullName evidence="6">LysR family transcriptional regulator</fullName>
    </submittedName>
</protein>
<dbReference type="InterPro" id="IPR058163">
    <property type="entry name" value="LysR-type_TF_proteobact-type"/>
</dbReference>
<dbReference type="PANTHER" id="PTHR30537:SF3">
    <property type="entry name" value="TRANSCRIPTIONAL REGULATORY PROTEIN"/>
    <property type="match status" value="1"/>
</dbReference>
<evidence type="ECO:0000313" key="7">
    <source>
        <dbReference type="Proteomes" id="UP001597295"/>
    </source>
</evidence>
<name>A0ABW5DSF5_9PROT</name>
<dbReference type="InterPro" id="IPR036390">
    <property type="entry name" value="WH_DNA-bd_sf"/>
</dbReference>
<dbReference type="Pfam" id="PF03466">
    <property type="entry name" value="LysR_substrate"/>
    <property type="match status" value="1"/>
</dbReference>
<gene>
    <name evidence="6" type="ORF">ACFSM5_11145</name>
</gene>
<dbReference type="InterPro" id="IPR036388">
    <property type="entry name" value="WH-like_DNA-bd_sf"/>
</dbReference>
<dbReference type="EMBL" id="JBHUIP010000011">
    <property type="protein sequence ID" value="MFD2263445.1"/>
    <property type="molecule type" value="Genomic_DNA"/>
</dbReference>
<dbReference type="Proteomes" id="UP001597295">
    <property type="component" value="Unassembled WGS sequence"/>
</dbReference>
<keyword evidence="7" id="KW-1185">Reference proteome</keyword>
<comment type="caution">
    <text evidence="6">The sequence shown here is derived from an EMBL/GenBank/DDBJ whole genome shotgun (WGS) entry which is preliminary data.</text>
</comment>
<evidence type="ECO:0000259" key="5">
    <source>
        <dbReference type="PROSITE" id="PS50931"/>
    </source>
</evidence>
<keyword evidence="2" id="KW-0805">Transcription regulation</keyword>
<sequence>MYSWDDIRLFVAVAHSGSLSAAARQLNMQNATISRRIAALEEQCGGPLFLRHRTGLVITELGDRIMARAEEMAAAAQGIDNEIAARDKTLSGLVRVSATEGMAGYWLLPRLSKFKEANPSISVEVDFQNTSVDLIRRAADIAIRLKRPDEEGLIARLVGRLEMGLFASADLVRRRGLPTSVNELEPLGLVDYTWADPTGTEGWRDIIIRSGNNATRVNSALGQVEAVRSGLGVSLIPRYVGQRFNLIPIVPDFSWRTREIWLVAHNDLKSVPWIRRVYDFLVDELDASFRSTRV</sequence>
<reference evidence="7" key="1">
    <citation type="journal article" date="2019" name="Int. J. Syst. Evol. Microbiol.">
        <title>The Global Catalogue of Microorganisms (GCM) 10K type strain sequencing project: providing services to taxonomists for standard genome sequencing and annotation.</title>
        <authorList>
            <consortium name="The Broad Institute Genomics Platform"/>
            <consortium name="The Broad Institute Genome Sequencing Center for Infectious Disease"/>
            <person name="Wu L."/>
            <person name="Ma J."/>
        </authorList>
    </citation>
    <scope>NUCLEOTIDE SEQUENCE [LARGE SCALE GENOMIC DNA]</scope>
    <source>
        <strain evidence="7">CGMCC 1.19062</strain>
    </source>
</reference>
<accession>A0ABW5DSF5</accession>
<organism evidence="6 7">
    <name type="scientific">Lacibacterium aquatile</name>
    <dbReference type="NCBI Taxonomy" id="1168082"/>
    <lineage>
        <taxon>Bacteria</taxon>
        <taxon>Pseudomonadati</taxon>
        <taxon>Pseudomonadota</taxon>
        <taxon>Alphaproteobacteria</taxon>
        <taxon>Rhodospirillales</taxon>
        <taxon>Rhodospirillaceae</taxon>
    </lineage>
</organism>
<proteinExistence type="inferred from homology"/>
<dbReference type="InterPro" id="IPR000847">
    <property type="entry name" value="LysR_HTH_N"/>
</dbReference>
<dbReference type="Pfam" id="PF00126">
    <property type="entry name" value="HTH_1"/>
    <property type="match status" value="1"/>
</dbReference>
<comment type="similarity">
    <text evidence="1">Belongs to the LysR transcriptional regulatory family.</text>
</comment>
<dbReference type="PROSITE" id="PS50931">
    <property type="entry name" value="HTH_LYSR"/>
    <property type="match status" value="1"/>
</dbReference>
<keyword evidence="3" id="KW-0238">DNA-binding</keyword>
<keyword evidence="4" id="KW-0804">Transcription</keyword>
<evidence type="ECO:0000256" key="1">
    <source>
        <dbReference type="ARBA" id="ARBA00009437"/>
    </source>
</evidence>
<evidence type="ECO:0000256" key="3">
    <source>
        <dbReference type="ARBA" id="ARBA00023125"/>
    </source>
</evidence>
<dbReference type="Gene3D" id="1.10.10.10">
    <property type="entry name" value="Winged helix-like DNA-binding domain superfamily/Winged helix DNA-binding domain"/>
    <property type="match status" value="1"/>
</dbReference>
<dbReference type="RefSeq" id="WP_379876453.1">
    <property type="nucleotide sequence ID" value="NZ_JBHUIP010000011.1"/>
</dbReference>
<dbReference type="InterPro" id="IPR005119">
    <property type="entry name" value="LysR_subst-bd"/>
</dbReference>
<dbReference type="SUPFAM" id="SSF53850">
    <property type="entry name" value="Periplasmic binding protein-like II"/>
    <property type="match status" value="1"/>
</dbReference>
<evidence type="ECO:0000256" key="4">
    <source>
        <dbReference type="ARBA" id="ARBA00023163"/>
    </source>
</evidence>
<feature type="domain" description="HTH lysR-type" evidence="5">
    <location>
        <begin position="1"/>
        <end position="59"/>
    </location>
</feature>
<evidence type="ECO:0000313" key="6">
    <source>
        <dbReference type="EMBL" id="MFD2263445.1"/>
    </source>
</evidence>